<reference evidence="1 2" key="1">
    <citation type="submission" date="2024-06" db="EMBL/GenBank/DDBJ databases">
        <title>Sorghum-associated microbial communities from plants grown in Nebraska, USA.</title>
        <authorList>
            <person name="Schachtman D."/>
        </authorList>
    </citation>
    <scope>NUCLEOTIDE SEQUENCE [LARGE SCALE GENOMIC DNA]</scope>
    <source>
        <strain evidence="1 2">1757</strain>
    </source>
</reference>
<evidence type="ECO:0000313" key="2">
    <source>
        <dbReference type="Proteomes" id="UP001549251"/>
    </source>
</evidence>
<name>A0ABV2Q050_9GAMM</name>
<sequence>MSENHTLTLKPGTYCLDLGDRDDVQSVSVNTIVVPKPPRICVEIVVVPKPKLRGPEQSA</sequence>
<dbReference type="Proteomes" id="UP001549251">
    <property type="component" value="Unassembled WGS sequence"/>
</dbReference>
<evidence type="ECO:0000313" key="1">
    <source>
        <dbReference type="EMBL" id="MET4570670.1"/>
    </source>
</evidence>
<protein>
    <submittedName>
        <fullName evidence="1">Uncharacterized protein</fullName>
    </submittedName>
</protein>
<accession>A0ABV2Q050</accession>
<proteinExistence type="predicted"/>
<comment type="caution">
    <text evidence="1">The sequence shown here is derived from an EMBL/GenBank/DDBJ whole genome shotgun (WGS) entry which is preliminary data.</text>
</comment>
<gene>
    <name evidence="1" type="ORF">ABIE04_003049</name>
</gene>
<organism evidence="1 2">
    <name type="scientific">Rhodanobacter soli</name>
    <dbReference type="NCBI Taxonomy" id="590609"/>
    <lineage>
        <taxon>Bacteria</taxon>
        <taxon>Pseudomonadati</taxon>
        <taxon>Pseudomonadota</taxon>
        <taxon>Gammaproteobacteria</taxon>
        <taxon>Lysobacterales</taxon>
        <taxon>Rhodanobacteraceae</taxon>
        <taxon>Rhodanobacter</taxon>
    </lineage>
</organism>
<dbReference type="EMBL" id="JBEPSD010000003">
    <property type="protein sequence ID" value="MET4570670.1"/>
    <property type="molecule type" value="Genomic_DNA"/>
</dbReference>
<dbReference type="RefSeq" id="WP_354552063.1">
    <property type="nucleotide sequence ID" value="NZ_JBEPSD010000003.1"/>
</dbReference>
<keyword evidence="2" id="KW-1185">Reference proteome</keyword>